<accession>A0ABR0A209</accession>
<dbReference type="Proteomes" id="UP001234178">
    <property type="component" value="Unassembled WGS sequence"/>
</dbReference>
<organism evidence="1 2">
    <name type="scientific">Daphnia magna</name>
    <dbReference type="NCBI Taxonomy" id="35525"/>
    <lineage>
        <taxon>Eukaryota</taxon>
        <taxon>Metazoa</taxon>
        <taxon>Ecdysozoa</taxon>
        <taxon>Arthropoda</taxon>
        <taxon>Crustacea</taxon>
        <taxon>Branchiopoda</taxon>
        <taxon>Diplostraca</taxon>
        <taxon>Cladocera</taxon>
        <taxon>Anomopoda</taxon>
        <taxon>Daphniidae</taxon>
        <taxon>Daphnia</taxon>
    </lineage>
</organism>
<reference evidence="1 2" key="1">
    <citation type="journal article" date="2023" name="Nucleic Acids Res.">
        <title>The hologenome of Daphnia magna reveals possible DNA methylation and microbiome-mediated evolution of the host genome.</title>
        <authorList>
            <person name="Chaturvedi A."/>
            <person name="Li X."/>
            <person name="Dhandapani V."/>
            <person name="Marshall H."/>
            <person name="Kissane S."/>
            <person name="Cuenca-Cambronero M."/>
            <person name="Asole G."/>
            <person name="Calvet F."/>
            <person name="Ruiz-Romero M."/>
            <person name="Marangio P."/>
            <person name="Guigo R."/>
            <person name="Rago D."/>
            <person name="Mirbahai L."/>
            <person name="Eastwood N."/>
            <person name="Colbourne J.K."/>
            <person name="Zhou J."/>
            <person name="Mallon E."/>
            <person name="Orsini L."/>
        </authorList>
    </citation>
    <scope>NUCLEOTIDE SEQUENCE [LARGE SCALE GENOMIC DNA]</scope>
    <source>
        <strain evidence="1">LRV0_1</strain>
    </source>
</reference>
<gene>
    <name evidence="1" type="ORF">OUZ56_001229</name>
</gene>
<proteinExistence type="predicted"/>
<evidence type="ECO:0000313" key="2">
    <source>
        <dbReference type="Proteomes" id="UP001234178"/>
    </source>
</evidence>
<name>A0ABR0A209_9CRUS</name>
<dbReference type="EMBL" id="JAOYFB010000036">
    <property type="protein sequence ID" value="KAK4019203.1"/>
    <property type="molecule type" value="Genomic_DNA"/>
</dbReference>
<comment type="caution">
    <text evidence="1">The sequence shown here is derived from an EMBL/GenBank/DDBJ whole genome shotgun (WGS) entry which is preliminary data.</text>
</comment>
<evidence type="ECO:0000313" key="1">
    <source>
        <dbReference type="EMBL" id="KAK4019203.1"/>
    </source>
</evidence>
<protein>
    <submittedName>
        <fullName evidence="1">Uncharacterized protein</fullName>
    </submittedName>
</protein>
<sequence length="148" mass="16805">MWTETESRRTRLTVDRVQPFNLAMRHQQASGYHGLLIAHVRLAEANGSFLRQSIKSSRRKNGREEKKELVIASFRFTRFLPISSSSSLALARYCRCNSISISNEIRGALVGCRRALCSQSSLTSRGQRQANSGAVFYRRATLNAKQRR</sequence>
<keyword evidence="2" id="KW-1185">Reference proteome</keyword>